<protein>
    <recommendedName>
        <fullName evidence="1">DUF7740 domain-containing protein</fullName>
    </recommendedName>
</protein>
<evidence type="ECO:0000313" key="2">
    <source>
        <dbReference type="EMBL" id="QBQ72160.1"/>
    </source>
</evidence>
<evidence type="ECO:0000313" key="3">
    <source>
        <dbReference type="Proteomes" id="UP000307326"/>
    </source>
</evidence>
<proteinExistence type="predicted"/>
<evidence type="ECO:0000259" key="1">
    <source>
        <dbReference type="Pfam" id="PF24886"/>
    </source>
</evidence>
<accession>A0A482MG91</accession>
<gene>
    <name evidence="2" type="ORF">CPT_Parlo_011</name>
</gene>
<keyword evidence="3" id="KW-1185">Reference proteome</keyword>
<dbReference type="Pfam" id="PF24886">
    <property type="entry name" value="DUF7740"/>
    <property type="match status" value="1"/>
</dbReference>
<feature type="domain" description="DUF7740" evidence="1">
    <location>
        <begin position="8"/>
        <end position="75"/>
    </location>
</feature>
<dbReference type="InterPro" id="IPR056642">
    <property type="entry name" value="DUF7740"/>
</dbReference>
<organism evidence="2 3">
    <name type="scientific">Serratia phage Parlo</name>
    <dbReference type="NCBI Taxonomy" id="2557554"/>
    <lineage>
        <taxon>Viruses</taxon>
        <taxon>Duplodnaviria</taxon>
        <taxon>Heunggongvirae</taxon>
        <taxon>Uroviricota</taxon>
        <taxon>Caudoviricetes</taxon>
        <taxon>Parlovirus</taxon>
        <taxon>Parlovirus parlo</taxon>
    </lineage>
</organism>
<reference evidence="3" key="1">
    <citation type="submission" date="2019-03" db="EMBL/GenBank/DDBJ databases">
        <authorList>
            <person name="Bockoven R."/>
            <person name="Gutierrez J."/>
            <person name="Newkirk H."/>
            <person name="Liu M."/>
            <person name="Ramsey J."/>
            <person name="Cahill J."/>
        </authorList>
    </citation>
    <scope>NUCLEOTIDE SEQUENCE [LARGE SCALE GENOMIC DNA]</scope>
</reference>
<dbReference type="EMBL" id="MK618715">
    <property type="protein sequence ID" value="QBQ72160.1"/>
    <property type="molecule type" value="Genomic_DNA"/>
</dbReference>
<name>A0A482MG91_9CAUD</name>
<dbReference type="Proteomes" id="UP000307326">
    <property type="component" value="Segment"/>
</dbReference>
<sequence>MTISEVHDEYLSAMVSMELAVKFALLDGRPVNGTLRACCKAVAARLQAESNRQIILGIARQALPDGALKMLRRQYQEMVVSKRQGVAR</sequence>